<keyword evidence="9" id="KW-0449">Lipoprotein</keyword>
<dbReference type="InterPro" id="IPR050979">
    <property type="entry name" value="LD-transpeptidase"/>
</dbReference>
<gene>
    <name evidence="9" type="ORF">SAMN02745716_1836</name>
</gene>
<evidence type="ECO:0000256" key="2">
    <source>
        <dbReference type="ARBA" id="ARBA00022679"/>
    </source>
</evidence>
<organism evidence="9 10">
    <name type="scientific">Thermoleophilum album</name>
    <dbReference type="NCBI Taxonomy" id="29539"/>
    <lineage>
        <taxon>Bacteria</taxon>
        <taxon>Bacillati</taxon>
        <taxon>Actinomycetota</taxon>
        <taxon>Thermoleophilia</taxon>
        <taxon>Thermoleophilales</taxon>
        <taxon>Thermoleophilaceae</taxon>
        <taxon>Thermoleophilum</taxon>
    </lineage>
</organism>
<dbReference type="PANTHER" id="PTHR30582">
    <property type="entry name" value="L,D-TRANSPEPTIDASE"/>
    <property type="match status" value="1"/>
</dbReference>
<dbReference type="GO" id="GO:0005576">
    <property type="term" value="C:extracellular region"/>
    <property type="evidence" value="ECO:0007669"/>
    <property type="project" value="TreeGrafter"/>
</dbReference>
<feature type="active site" description="Proton donor/acceptor" evidence="6">
    <location>
        <position position="327"/>
    </location>
</feature>
<evidence type="ECO:0000256" key="3">
    <source>
        <dbReference type="ARBA" id="ARBA00022960"/>
    </source>
</evidence>
<dbReference type="Pfam" id="PF12229">
    <property type="entry name" value="PG_binding_4"/>
    <property type="match status" value="1"/>
</dbReference>
<accession>A0A1H6FXS2</accession>
<keyword evidence="7" id="KW-0812">Transmembrane</keyword>
<evidence type="ECO:0000256" key="5">
    <source>
        <dbReference type="ARBA" id="ARBA00023316"/>
    </source>
</evidence>
<dbReference type="STRING" id="29539.SAMN02745716_1836"/>
<evidence type="ECO:0000256" key="6">
    <source>
        <dbReference type="PROSITE-ProRule" id="PRU01373"/>
    </source>
</evidence>
<proteinExistence type="predicted"/>
<evidence type="ECO:0000313" key="10">
    <source>
        <dbReference type="Proteomes" id="UP000222056"/>
    </source>
</evidence>
<feature type="domain" description="L,D-TPase catalytic" evidence="8">
    <location>
        <begin position="239"/>
        <end position="367"/>
    </location>
</feature>
<dbReference type="AlphaFoldDB" id="A0A1H6FXS2"/>
<protein>
    <submittedName>
        <fullName evidence="9">Lipoprotein-anchoring transpeptidase ErfK/SrfK</fullName>
    </submittedName>
</protein>
<keyword evidence="7" id="KW-1133">Transmembrane helix</keyword>
<dbReference type="CDD" id="cd16913">
    <property type="entry name" value="YkuD_like"/>
    <property type="match status" value="1"/>
</dbReference>
<evidence type="ECO:0000256" key="4">
    <source>
        <dbReference type="ARBA" id="ARBA00022984"/>
    </source>
</evidence>
<dbReference type="Gene3D" id="2.40.440.10">
    <property type="entry name" value="L,D-transpeptidase catalytic domain-like"/>
    <property type="match status" value="1"/>
</dbReference>
<name>A0A1H6FXS2_THEAL</name>
<dbReference type="GO" id="GO:0018104">
    <property type="term" value="P:peptidoglycan-protein cross-linking"/>
    <property type="evidence" value="ECO:0007669"/>
    <property type="project" value="TreeGrafter"/>
</dbReference>
<dbReference type="Pfam" id="PF03734">
    <property type="entry name" value="YkuD"/>
    <property type="match status" value="1"/>
</dbReference>
<comment type="pathway">
    <text evidence="1 6">Cell wall biogenesis; peptidoglycan biosynthesis.</text>
</comment>
<keyword evidence="2" id="KW-0808">Transferase</keyword>
<sequence length="368" mass="39956">MKLPSSRRELPLGTPSAAPRGDRALTRRAVAVALAVVLGTFVAATVAIAAIDRSTRDAIAPGVRVAGIDVGGLTADAAAARLRARLADYRPRLELVGPHLVERIDVHRRLRWRPDVGAMVDEALVRSRAGGPVGRALRRLTGERLAVDLPLRSVWSHQALRQLVGAVAQRVDVPPRDAQLLLPSMQRVAERRGVRVERERLAARIERALASGSRGAVRVPVRSERPRVTLADLPARWPLLIVVDRSSFTLRLYDHLRLVRSYPVAIGAVGYETPAGLYRIQSKAVNPVWHVPNRPWAGKLAGKVIPPGPDNPIKARWLGFYDGAGIHGTDAVGSIGSRASHGCVRMRIPDVIDLYERVPVGTPIYIGG</sequence>
<dbReference type="InterPro" id="IPR005490">
    <property type="entry name" value="LD_TPept_cat_dom"/>
</dbReference>
<dbReference type="EMBL" id="FNWJ01000002">
    <property type="protein sequence ID" value="SEH15080.1"/>
    <property type="molecule type" value="Genomic_DNA"/>
</dbReference>
<keyword evidence="10" id="KW-1185">Reference proteome</keyword>
<feature type="transmembrane region" description="Helical" evidence="7">
    <location>
        <begin position="29"/>
        <end position="51"/>
    </location>
</feature>
<evidence type="ECO:0000313" key="9">
    <source>
        <dbReference type="EMBL" id="SEH15080.1"/>
    </source>
</evidence>
<dbReference type="SUPFAM" id="SSF141523">
    <property type="entry name" value="L,D-transpeptidase catalytic domain-like"/>
    <property type="match status" value="1"/>
</dbReference>
<evidence type="ECO:0000256" key="1">
    <source>
        <dbReference type="ARBA" id="ARBA00004752"/>
    </source>
</evidence>
<dbReference type="GO" id="GO:0016740">
    <property type="term" value="F:transferase activity"/>
    <property type="evidence" value="ECO:0007669"/>
    <property type="project" value="UniProtKB-KW"/>
</dbReference>
<evidence type="ECO:0000259" key="8">
    <source>
        <dbReference type="PROSITE" id="PS52029"/>
    </source>
</evidence>
<dbReference type="GO" id="GO:0071972">
    <property type="term" value="F:peptidoglycan L,D-transpeptidase activity"/>
    <property type="evidence" value="ECO:0007669"/>
    <property type="project" value="TreeGrafter"/>
</dbReference>
<dbReference type="InterPro" id="IPR022029">
    <property type="entry name" value="YoaR-like_PG-bd"/>
</dbReference>
<dbReference type="OrthoDB" id="9787225at2"/>
<dbReference type="GO" id="GO:0071555">
    <property type="term" value="P:cell wall organization"/>
    <property type="evidence" value="ECO:0007669"/>
    <property type="project" value="UniProtKB-UniRule"/>
</dbReference>
<keyword evidence="5 6" id="KW-0961">Cell wall biogenesis/degradation</keyword>
<dbReference type="GO" id="GO:0008360">
    <property type="term" value="P:regulation of cell shape"/>
    <property type="evidence" value="ECO:0007669"/>
    <property type="project" value="UniProtKB-UniRule"/>
</dbReference>
<feature type="active site" description="Nucleophile" evidence="6">
    <location>
        <position position="343"/>
    </location>
</feature>
<dbReference type="UniPathway" id="UPA00219"/>
<reference evidence="10" key="1">
    <citation type="submission" date="2016-10" db="EMBL/GenBank/DDBJ databases">
        <authorList>
            <person name="Varghese N."/>
            <person name="Submissions S."/>
        </authorList>
    </citation>
    <scope>NUCLEOTIDE SEQUENCE [LARGE SCALE GENOMIC DNA]</scope>
    <source>
        <strain evidence="10">ATCC 35263</strain>
    </source>
</reference>
<evidence type="ECO:0000256" key="7">
    <source>
        <dbReference type="SAM" id="Phobius"/>
    </source>
</evidence>
<dbReference type="RefSeq" id="WP_093118352.1">
    <property type="nucleotide sequence ID" value="NZ_FNWJ01000002.1"/>
</dbReference>
<keyword evidence="7" id="KW-0472">Membrane</keyword>
<dbReference type="PROSITE" id="PS52029">
    <property type="entry name" value="LD_TPASE"/>
    <property type="match status" value="1"/>
</dbReference>
<dbReference type="Proteomes" id="UP000222056">
    <property type="component" value="Unassembled WGS sequence"/>
</dbReference>
<keyword evidence="4 6" id="KW-0573">Peptidoglycan synthesis</keyword>
<dbReference type="InterPro" id="IPR038063">
    <property type="entry name" value="Transpep_catalytic_dom"/>
</dbReference>
<keyword evidence="3 6" id="KW-0133">Cell shape</keyword>